<evidence type="ECO:0000313" key="9">
    <source>
        <dbReference type="RefSeq" id="XP_014671667.1"/>
    </source>
</evidence>
<dbReference type="InterPro" id="IPR027789">
    <property type="entry name" value="Syndecan/Neurexin_dom"/>
</dbReference>
<evidence type="ECO:0000256" key="3">
    <source>
        <dbReference type="ARBA" id="ARBA00022989"/>
    </source>
</evidence>
<evidence type="ECO:0000256" key="6">
    <source>
        <dbReference type="SAM" id="Phobius"/>
    </source>
</evidence>
<evidence type="ECO:0000313" key="8">
    <source>
        <dbReference type="Proteomes" id="UP000695022"/>
    </source>
</evidence>
<feature type="compositionally biased region" description="Low complexity" evidence="5">
    <location>
        <begin position="95"/>
        <end position="107"/>
    </location>
</feature>
<evidence type="ECO:0000256" key="5">
    <source>
        <dbReference type="SAM" id="MobiDB-lite"/>
    </source>
</evidence>
<evidence type="ECO:0000256" key="4">
    <source>
        <dbReference type="ARBA" id="ARBA00023136"/>
    </source>
</evidence>
<feature type="transmembrane region" description="Helical" evidence="6">
    <location>
        <begin position="37"/>
        <end position="59"/>
    </location>
</feature>
<evidence type="ECO:0000256" key="2">
    <source>
        <dbReference type="ARBA" id="ARBA00022692"/>
    </source>
</evidence>
<evidence type="ECO:0000259" key="7">
    <source>
        <dbReference type="Pfam" id="PF01034"/>
    </source>
</evidence>
<feature type="region of interest" description="Disordered" evidence="5">
    <location>
        <begin position="1"/>
        <end position="34"/>
    </location>
</feature>
<evidence type="ECO:0000256" key="1">
    <source>
        <dbReference type="ARBA" id="ARBA00004479"/>
    </source>
</evidence>
<gene>
    <name evidence="9" type="primary">LOC106812335</name>
</gene>
<reference evidence="9" key="1">
    <citation type="submission" date="2025-08" db="UniProtKB">
        <authorList>
            <consortium name="RefSeq"/>
        </authorList>
    </citation>
    <scope>IDENTIFICATION</scope>
</reference>
<dbReference type="RefSeq" id="XP_014671667.1">
    <property type="nucleotide sequence ID" value="XM_014816181.1"/>
</dbReference>
<dbReference type="Proteomes" id="UP000695022">
    <property type="component" value="Unplaced"/>
</dbReference>
<dbReference type="Pfam" id="PF01034">
    <property type="entry name" value="Syndecan"/>
    <property type="match status" value="1"/>
</dbReference>
<feature type="compositionally biased region" description="Basic and acidic residues" evidence="5">
    <location>
        <begin position="21"/>
        <end position="34"/>
    </location>
</feature>
<organism evidence="8 9">
    <name type="scientific">Priapulus caudatus</name>
    <name type="common">Priapulid worm</name>
    <dbReference type="NCBI Taxonomy" id="37621"/>
    <lineage>
        <taxon>Eukaryota</taxon>
        <taxon>Metazoa</taxon>
        <taxon>Ecdysozoa</taxon>
        <taxon>Scalidophora</taxon>
        <taxon>Priapulida</taxon>
        <taxon>Priapulimorpha</taxon>
        <taxon>Priapulimorphida</taxon>
        <taxon>Priapulidae</taxon>
        <taxon>Priapulus</taxon>
    </lineage>
</organism>
<feature type="region of interest" description="Disordered" evidence="5">
    <location>
        <begin position="95"/>
        <end position="123"/>
    </location>
</feature>
<keyword evidence="3 6" id="KW-1133">Transmembrane helix</keyword>
<accession>A0ABM1EHJ6</accession>
<keyword evidence="4 6" id="KW-0472">Membrane</keyword>
<keyword evidence="8" id="KW-1185">Reference proteome</keyword>
<protein>
    <submittedName>
        <fullName evidence="9">Neurexin-3-beta-like</fullName>
    </submittedName>
</protein>
<proteinExistence type="predicted"/>
<feature type="compositionally biased region" description="Basic and acidic residues" evidence="5">
    <location>
        <begin position="112"/>
        <end position="123"/>
    </location>
</feature>
<dbReference type="GeneID" id="106812335"/>
<keyword evidence="2 6" id="KW-0812">Transmembrane</keyword>
<feature type="domain" description="Syndecan/Neurexin" evidence="7">
    <location>
        <begin position="37"/>
        <end position="76"/>
    </location>
</feature>
<sequence length="123" mass="12856">MAAPPAEKPTTSTVAPPIGTDESRSASEDRQRKTDSVGLIIGIAVAVLIALLALIAVLYRVCSKKEGTYKVDESKNYGFAPTAVATTAVAAAPQANGGIKNNNGKAGKLPKKKDAKDVKEWYV</sequence>
<name>A0ABM1EHJ6_PRICU</name>
<comment type="subcellular location">
    <subcellularLocation>
        <location evidence="1">Membrane</location>
        <topology evidence="1">Single-pass type I membrane protein</topology>
    </subcellularLocation>
</comment>